<dbReference type="AlphaFoldDB" id="A0A4R4YUS5"/>
<evidence type="ECO:0000256" key="1">
    <source>
        <dbReference type="SAM" id="MobiDB-lite"/>
    </source>
</evidence>
<organism evidence="2 3">
    <name type="scientific">Nonomuraea terrae</name>
    <dbReference type="NCBI Taxonomy" id="2530383"/>
    <lineage>
        <taxon>Bacteria</taxon>
        <taxon>Bacillati</taxon>
        <taxon>Actinomycetota</taxon>
        <taxon>Actinomycetes</taxon>
        <taxon>Streptosporangiales</taxon>
        <taxon>Streptosporangiaceae</taxon>
        <taxon>Nonomuraea</taxon>
    </lineage>
</organism>
<dbReference type="Proteomes" id="UP000295302">
    <property type="component" value="Unassembled WGS sequence"/>
</dbReference>
<dbReference type="OrthoDB" id="3287229at2"/>
<reference evidence="2 3" key="1">
    <citation type="submission" date="2019-03" db="EMBL/GenBank/DDBJ databases">
        <title>Draft genome sequences of novel Actinobacteria.</title>
        <authorList>
            <person name="Sahin N."/>
            <person name="Ay H."/>
            <person name="Saygin H."/>
        </authorList>
    </citation>
    <scope>NUCLEOTIDE SEQUENCE [LARGE SCALE GENOMIC DNA]</scope>
    <source>
        <strain evidence="2 3">CH32</strain>
    </source>
</reference>
<dbReference type="EMBL" id="SMKQ01000039">
    <property type="protein sequence ID" value="TDD48224.1"/>
    <property type="molecule type" value="Genomic_DNA"/>
</dbReference>
<evidence type="ECO:0000313" key="3">
    <source>
        <dbReference type="Proteomes" id="UP000295302"/>
    </source>
</evidence>
<name>A0A4R4YUS5_9ACTN</name>
<feature type="region of interest" description="Disordered" evidence="1">
    <location>
        <begin position="174"/>
        <end position="196"/>
    </location>
</feature>
<comment type="caution">
    <text evidence="2">The sequence shown here is derived from an EMBL/GenBank/DDBJ whole genome shotgun (WGS) entry which is preliminary data.</text>
</comment>
<dbReference type="PROSITE" id="PS51257">
    <property type="entry name" value="PROKAR_LIPOPROTEIN"/>
    <property type="match status" value="1"/>
</dbReference>
<protein>
    <submittedName>
        <fullName evidence="2">Uncharacterized protein</fullName>
    </submittedName>
</protein>
<accession>A0A4R4YUS5</accession>
<gene>
    <name evidence="2" type="ORF">E1286_15710</name>
</gene>
<feature type="compositionally biased region" description="Low complexity" evidence="1">
    <location>
        <begin position="187"/>
        <end position="196"/>
    </location>
</feature>
<proteinExistence type="predicted"/>
<sequence>MIGLRRPGTVLMAGLLTGCALPSVTYGSCDFLGGPGPGRMPDDLYVSFLRHDGGDPWFPLPDAYGLLSLDALQQRHWGACQEAVPAGDADARVTLTIGEDGSGRELSVDPRTALVGEAAPGEPPRNDGPMGWPSYVAMLEAVAGTLEAGQPLRDRHPTVTAACELRWSDRPSVLPAGCAAGQRSPGSTATASTSTS</sequence>
<evidence type="ECO:0000313" key="2">
    <source>
        <dbReference type="EMBL" id="TDD48224.1"/>
    </source>
</evidence>
<dbReference type="RefSeq" id="WP_132613111.1">
    <property type="nucleotide sequence ID" value="NZ_SMKQ01000039.1"/>
</dbReference>
<keyword evidence="3" id="KW-1185">Reference proteome</keyword>